<feature type="transmembrane region" description="Helical" evidence="5">
    <location>
        <begin position="400"/>
        <end position="420"/>
    </location>
</feature>
<evidence type="ECO:0000256" key="4">
    <source>
        <dbReference type="ARBA" id="ARBA00023136"/>
    </source>
</evidence>
<sequence length="483" mass="53057">MLRIPHLPNLAWWLFCLTLVLMPLPLGGNRSWVLLIIAPGLLAIWGLLLTSDSSRQQLGQAISHSKLPLACLAGIGLLQTIQTLTLPASWLATLSPGLATIWQGQGSLSLDRFNTQLYATLTLCYASAFVFIQYFALQSARLIKQLLLVLVLAGIFQAVAGIYLYSVNADYTLFYFALHHVRTIGTFTYHNHYAFYLVMTLCLGLGLIMAEPAAQQNGGWKQQLNKLLAFVESRKMLLRLGLIVIVIALVLTKSRMGNAAFFTALLASMAVYLALVKPRNKNLLWLVASVVIIDIVVLGSWVGLDKVAERIGNTALSKNSATLSAMIRGQENSPEWPRDESVEARMLPADYAANIIKDYPLTGTGAGTFYTIFPTYKPATVNNYYDHAHNDYVELLTDHGFIGISLFAALVLCVLARTIVVLRNRKSALAKGLAFSTMMACCAALLHSLVDFNLQVPTNAMLFTCILGLGWCAGFIERPARQL</sequence>
<proteinExistence type="predicted"/>
<reference evidence="7 8" key="1">
    <citation type="submission" date="2023-01" db="EMBL/GenBank/DDBJ databases">
        <title>Novel species of the genus Vogesella isolated from rivers.</title>
        <authorList>
            <person name="Lu H."/>
        </authorList>
    </citation>
    <scope>NUCLEOTIDE SEQUENCE [LARGE SCALE GENOMIC DNA]</scope>
    <source>
        <strain evidence="7 8">DC21W</strain>
    </source>
</reference>
<dbReference type="GO" id="GO:0016874">
    <property type="term" value="F:ligase activity"/>
    <property type="evidence" value="ECO:0007669"/>
    <property type="project" value="UniProtKB-KW"/>
</dbReference>
<feature type="transmembrane region" description="Helical" evidence="5">
    <location>
        <begin position="32"/>
        <end position="49"/>
    </location>
</feature>
<gene>
    <name evidence="7" type="ORF">PQU95_02790</name>
</gene>
<evidence type="ECO:0000256" key="5">
    <source>
        <dbReference type="SAM" id="Phobius"/>
    </source>
</evidence>
<dbReference type="Proteomes" id="UP001219956">
    <property type="component" value="Unassembled WGS sequence"/>
</dbReference>
<keyword evidence="2 5" id="KW-0812">Transmembrane</keyword>
<evidence type="ECO:0000256" key="1">
    <source>
        <dbReference type="ARBA" id="ARBA00004141"/>
    </source>
</evidence>
<evidence type="ECO:0000256" key="2">
    <source>
        <dbReference type="ARBA" id="ARBA00022692"/>
    </source>
</evidence>
<evidence type="ECO:0000313" key="7">
    <source>
        <dbReference type="EMBL" id="MDC7716151.1"/>
    </source>
</evidence>
<keyword evidence="4 5" id="KW-0472">Membrane</keyword>
<comment type="subcellular location">
    <subcellularLocation>
        <location evidence="1">Membrane</location>
        <topology evidence="1">Multi-pass membrane protein</topology>
    </subcellularLocation>
</comment>
<comment type="caution">
    <text evidence="7">The sequence shown here is derived from an EMBL/GenBank/DDBJ whole genome shotgun (WGS) entry which is preliminary data.</text>
</comment>
<feature type="domain" description="O-antigen ligase-related" evidence="6">
    <location>
        <begin position="241"/>
        <end position="408"/>
    </location>
</feature>
<keyword evidence="3 5" id="KW-1133">Transmembrane helix</keyword>
<keyword evidence="8" id="KW-1185">Reference proteome</keyword>
<evidence type="ECO:0000259" key="6">
    <source>
        <dbReference type="Pfam" id="PF04932"/>
    </source>
</evidence>
<feature type="transmembrane region" description="Helical" evidence="5">
    <location>
        <begin position="456"/>
        <end position="476"/>
    </location>
</feature>
<protein>
    <submittedName>
        <fullName evidence="7">O-antigen ligase family protein</fullName>
    </submittedName>
</protein>
<feature type="transmembrane region" description="Helical" evidence="5">
    <location>
        <begin position="283"/>
        <end position="304"/>
    </location>
</feature>
<dbReference type="PANTHER" id="PTHR37422">
    <property type="entry name" value="TEICHURONIC ACID BIOSYNTHESIS PROTEIN TUAE"/>
    <property type="match status" value="1"/>
</dbReference>
<dbReference type="PANTHER" id="PTHR37422:SF13">
    <property type="entry name" value="LIPOPOLYSACCHARIDE BIOSYNTHESIS PROTEIN PA4999-RELATED"/>
    <property type="match status" value="1"/>
</dbReference>
<dbReference type="Pfam" id="PF04932">
    <property type="entry name" value="Wzy_C"/>
    <property type="match status" value="1"/>
</dbReference>
<feature type="transmembrane region" description="Helical" evidence="5">
    <location>
        <begin position="193"/>
        <end position="215"/>
    </location>
</feature>
<feature type="transmembrane region" description="Helical" evidence="5">
    <location>
        <begin position="117"/>
        <end position="137"/>
    </location>
</feature>
<evidence type="ECO:0000256" key="3">
    <source>
        <dbReference type="ARBA" id="ARBA00022989"/>
    </source>
</evidence>
<name>A0ABT5IVC0_9NEIS</name>
<organism evidence="7 8">
    <name type="scientific">Vogesella aquatica</name>
    <dbReference type="NCBI Taxonomy" id="2984206"/>
    <lineage>
        <taxon>Bacteria</taxon>
        <taxon>Pseudomonadati</taxon>
        <taxon>Pseudomonadota</taxon>
        <taxon>Betaproteobacteria</taxon>
        <taxon>Neisseriales</taxon>
        <taxon>Chromobacteriaceae</taxon>
        <taxon>Vogesella</taxon>
    </lineage>
</organism>
<feature type="transmembrane region" description="Helical" evidence="5">
    <location>
        <begin position="258"/>
        <end position="276"/>
    </location>
</feature>
<dbReference type="RefSeq" id="WP_272750586.1">
    <property type="nucleotide sequence ID" value="NZ_JAQQLF010000002.1"/>
</dbReference>
<feature type="transmembrane region" description="Helical" evidence="5">
    <location>
        <begin position="7"/>
        <end position="26"/>
    </location>
</feature>
<feature type="transmembrane region" description="Helical" evidence="5">
    <location>
        <begin position="236"/>
        <end position="252"/>
    </location>
</feature>
<evidence type="ECO:0000313" key="8">
    <source>
        <dbReference type="Proteomes" id="UP001219956"/>
    </source>
</evidence>
<feature type="transmembrane region" description="Helical" evidence="5">
    <location>
        <begin position="146"/>
        <end position="165"/>
    </location>
</feature>
<feature type="transmembrane region" description="Helical" evidence="5">
    <location>
        <begin position="432"/>
        <end position="450"/>
    </location>
</feature>
<dbReference type="EMBL" id="JAQQLF010000002">
    <property type="protein sequence ID" value="MDC7716151.1"/>
    <property type="molecule type" value="Genomic_DNA"/>
</dbReference>
<dbReference type="InterPro" id="IPR007016">
    <property type="entry name" value="O-antigen_ligase-rel_domated"/>
</dbReference>
<dbReference type="InterPro" id="IPR051533">
    <property type="entry name" value="WaaL-like"/>
</dbReference>
<keyword evidence="7" id="KW-0436">Ligase</keyword>
<accession>A0ABT5IVC0</accession>